<evidence type="ECO:0000313" key="1">
    <source>
        <dbReference type="EMBL" id="TWU48642.1"/>
    </source>
</evidence>
<accession>A0A5C6EHZ2</accession>
<comment type="caution">
    <text evidence="1">The sequence shown here is derived from an EMBL/GenBank/DDBJ whole genome shotgun (WGS) entry which is preliminary data.</text>
</comment>
<gene>
    <name evidence="1" type="ORF">Poly51_45430</name>
</gene>
<organism evidence="1 2">
    <name type="scientific">Rubripirellula tenax</name>
    <dbReference type="NCBI Taxonomy" id="2528015"/>
    <lineage>
        <taxon>Bacteria</taxon>
        <taxon>Pseudomonadati</taxon>
        <taxon>Planctomycetota</taxon>
        <taxon>Planctomycetia</taxon>
        <taxon>Pirellulales</taxon>
        <taxon>Pirellulaceae</taxon>
        <taxon>Rubripirellula</taxon>
    </lineage>
</organism>
<reference evidence="1 2" key="1">
    <citation type="submission" date="2019-02" db="EMBL/GenBank/DDBJ databases">
        <title>Deep-cultivation of Planctomycetes and their phenomic and genomic characterization uncovers novel biology.</title>
        <authorList>
            <person name="Wiegand S."/>
            <person name="Jogler M."/>
            <person name="Boedeker C."/>
            <person name="Pinto D."/>
            <person name="Vollmers J."/>
            <person name="Rivas-Marin E."/>
            <person name="Kohn T."/>
            <person name="Peeters S.H."/>
            <person name="Heuer A."/>
            <person name="Rast P."/>
            <person name="Oberbeckmann S."/>
            <person name="Bunk B."/>
            <person name="Jeske O."/>
            <person name="Meyerdierks A."/>
            <person name="Storesund J.E."/>
            <person name="Kallscheuer N."/>
            <person name="Luecker S."/>
            <person name="Lage O.M."/>
            <person name="Pohl T."/>
            <person name="Merkel B.J."/>
            <person name="Hornburger P."/>
            <person name="Mueller R.-W."/>
            <person name="Bruemmer F."/>
            <person name="Labrenz M."/>
            <person name="Spormann A.M."/>
            <person name="Op Den Camp H."/>
            <person name="Overmann J."/>
            <person name="Amann R."/>
            <person name="Jetten M.S.M."/>
            <person name="Mascher T."/>
            <person name="Medema M.H."/>
            <person name="Devos D.P."/>
            <person name="Kaster A.-K."/>
            <person name="Ovreas L."/>
            <person name="Rohde M."/>
            <person name="Galperin M.Y."/>
            <person name="Jogler C."/>
        </authorList>
    </citation>
    <scope>NUCLEOTIDE SEQUENCE [LARGE SCALE GENOMIC DNA]</scope>
    <source>
        <strain evidence="1 2">Poly51</strain>
    </source>
</reference>
<dbReference type="EMBL" id="SJPW01000006">
    <property type="protein sequence ID" value="TWU48642.1"/>
    <property type="molecule type" value="Genomic_DNA"/>
</dbReference>
<evidence type="ECO:0000313" key="2">
    <source>
        <dbReference type="Proteomes" id="UP000318288"/>
    </source>
</evidence>
<dbReference type="Proteomes" id="UP000318288">
    <property type="component" value="Unassembled WGS sequence"/>
</dbReference>
<keyword evidence="2" id="KW-1185">Reference proteome</keyword>
<sequence length="81" mass="9277">MTELRPNELEHSKKRGKKILSIGRVFNYPYAFCDLLARANDLELDSKTWHLFWSLRLVSLSTGSLTHTILASFARVAAAWI</sequence>
<protein>
    <submittedName>
        <fullName evidence="1">Uncharacterized protein</fullName>
    </submittedName>
</protein>
<dbReference type="AlphaFoldDB" id="A0A5C6EHZ2"/>
<dbReference type="RefSeq" id="WP_146460118.1">
    <property type="nucleotide sequence ID" value="NZ_SJPW01000006.1"/>
</dbReference>
<proteinExistence type="predicted"/>
<name>A0A5C6EHZ2_9BACT</name>